<gene>
    <name evidence="2" type="ORF">K0U00_11815</name>
</gene>
<feature type="non-terminal residue" evidence="2">
    <location>
        <position position="40"/>
    </location>
</feature>
<evidence type="ECO:0000313" key="2">
    <source>
        <dbReference type="EMBL" id="MBW7454718.1"/>
    </source>
</evidence>
<dbReference type="EMBL" id="JAHZIK010000239">
    <property type="protein sequence ID" value="MBW7454718.1"/>
    <property type="molecule type" value="Genomic_DNA"/>
</dbReference>
<dbReference type="SUPFAM" id="SSF51735">
    <property type="entry name" value="NAD(P)-binding Rossmann-fold domains"/>
    <property type="match status" value="1"/>
</dbReference>
<feature type="domain" description="NmrA-like" evidence="1">
    <location>
        <begin position="5"/>
        <end position="38"/>
    </location>
</feature>
<organism evidence="2 3">
    <name type="scientific">Paenibacillus sepulcri</name>
    <dbReference type="NCBI Taxonomy" id="359917"/>
    <lineage>
        <taxon>Bacteria</taxon>
        <taxon>Bacillati</taxon>
        <taxon>Bacillota</taxon>
        <taxon>Bacilli</taxon>
        <taxon>Bacillales</taxon>
        <taxon>Paenibacillaceae</taxon>
        <taxon>Paenibacillus</taxon>
    </lineage>
</organism>
<dbReference type="Pfam" id="PF05368">
    <property type="entry name" value="NmrA"/>
    <property type="match status" value="1"/>
</dbReference>
<keyword evidence="3" id="KW-1185">Reference proteome</keyword>
<dbReference type="InterPro" id="IPR036291">
    <property type="entry name" value="NAD(P)-bd_dom_sf"/>
</dbReference>
<reference evidence="2 3" key="1">
    <citation type="submission" date="2021-07" db="EMBL/GenBank/DDBJ databases">
        <title>Paenibacillus radiodurans sp. nov., isolated from the southeastern edge of Tengger Desert.</title>
        <authorList>
            <person name="Zhang G."/>
        </authorList>
    </citation>
    <scope>NUCLEOTIDE SEQUENCE [LARGE SCALE GENOMIC DNA]</scope>
    <source>
        <strain evidence="2 3">CCM 7311</strain>
    </source>
</reference>
<proteinExistence type="predicted"/>
<accession>A0ABS7C1B9</accession>
<evidence type="ECO:0000313" key="3">
    <source>
        <dbReference type="Proteomes" id="UP001519887"/>
    </source>
</evidence>
<name>A0ABS7C1B9_9BACL</name>
<protein>
    <submittedName>
        <fullName evidence="2">NmrA family NAD(P)-binding protein</fullName>
    </submittedName>
</protein>
<dbReference type="Proteomes" id="UP001519887">
    <property type="component" value="Unassembled WGS sequence"/>
</dbReference>
<dbReference type="Gene3D" id="3.40.50.720">
    <property type="entry name" value="NAD(P)-binding Rossmann-like Domain"/>
    <property type="match status" value="1"/>
</dbReference>
<sequence>MNSQNQTILVLGATGQQGGSVVNHLLRDGFRVRAFTRDAA</sequence>
<comment type="caution">
    <text evidence="2">The sequence shown here is derived from an EMBL/GenBank/DDBJ whole genome shotgun (WGS) entry which is preliminary data.</text>
</comment>
<evidence type="ECO:0000259" key="1">
    <source>
        <dbReference type="Pfam" id="PF05368"/>
    </source>
</evidence>
<dbReference type="InterPro" id="IPR008030">
    <property type="entry name" value="NmrA-like"/>
</dbReference>